<evidence type="ECO:0000256" key="5">
    <source>
        <dbReference type="ARBA" id="ARBA00023212"/>
    </source>
</evidence>
<proteinExistence type="inferred from homology"/>
<accession>A0ABR4Q1V7</accession>
<protein>
    <recommendedName>
        <fullName evidence="3">KIF-binding protein</fullName>
    </recommendedName>
</protein>
<evidence type="ECO:0000256" key="4">
    <source>
        <dbReference type="ARBA" id="ARBA00022490"/>
    </source>
</evidence>
<gene>
    <name evidence="6" type="ORF">TcWFU_001815</name>
</gene>
<comment type="similarity">
    <text evidence="2">Belongs to the KIF-binding protein family.</text>
</comment>
<dbReference type="PANTHER" id="PTHR46321:SF1">
    <property type="entry name" value="KIF-BINDING PROTEIN"/>
    <property type="match status" value="1"/>
</dbReference>
<evidence type="ECO:0000256" key="2">
    <source>
        <dbReference type="ARBA" id="ARBA00010305"/>
    </source>
</evidence>
<keyword evidence="4" id="KW-0963">Cytoplasm</keyword>
<organism evidence="6 7">
    <name type="scientific">Taenia crassiceps</name>
    <dbReference type="NCBI Taxonomy" id="6207"/>
    <lineage>
        <taxon>Eukaryota</taxon>
        <taxon>Metazoa</taxon>
        <taxon>Spiralia</taxon>
        <taxon>Lophotrochozoa</taxon>
        <taxon>Platyhelminthes</taxon>
        <taxon>Cestoda</taxon>
        <taxon>Eucestoda</taxon>
        <taxon>Cyclophyllidea</taxon>
        <taxon>Taeniidae</taxon>
        <taxon>Taenia</taxon>
    </lineage>
</organism>
<dbReference type="Pfam" id="PF12309">
    <property type="entry name" value="KBP_C"/>
    <property type="match status" value="1"/>
</dbReference>
<evidence type="ECO:0000256" key="1">
    <source>
        <dbReference type="ARBA" id="ARBA00004245"/>
    </source>
</evidence>
<dbReference type="Proteomes" id="UP001651158">
    <property type="component" value="Unassembled WGS sequence"/>
</dbReference>
<evidence type="ECO:0000313" key="7">
    <source>
        <dbReference type="Proteomes" id="UP001651158"/>
    </source>
</evidence>
<keyword evidence="7" id="KW-1185">Reference proteome</keyword>
<comment type="subcellular location">
    <subcellularLocation>
        <location evidence="1">Cytoplasm</location>
        <location evidence="1">Cytoskeleton</location>
    </subcellularLocation>
</comment>
<evidence type="ECO:0000313" key="6">
    <source>
        <dbReference type="EMBL" id="KAL5103653.1"/>
    </source>
</evidence>
<dbReference type="PANTHER" id="PTHR46321">
    <property type="entry name" value="KIF1-BINDING PROTEIN"/>
    <property type="match status" value="1"/>
</dbReference>
<comment type="caution">
    <text evidence="6">The sequence shown here is derived from an EMBL/GenBank/DDBJ whole genome shotgun (WGS) entry which is preliminary data.</text>
</comment>
<dbReference type="EMBL" id="JAKROA010000016">
    <property type="protein sequence ID" value="KAL5103653.1"/>
    <property type="molecule type" value="Genomic_DNA"/>
</dbReference>
<reference evidence="6 7" key="1">
    <citation type="journal article" date="2022" name="Front. Cell. Infect. Microbiol.">
        <title>The Genomes of Two Strains of Taenia crassiceps the Animal Model for the Study of Human Cysticercosis.</title>
        <authorList>
            <person name="Bobes R.J."/>
            <person name="Estrada K."/>
            <person name="Rios-Valencia D.G."/>
            <person name="Calderon-Gallegos A."/>
            <person name="de la Torre P."/>
            <person name="Carrero J.C."/>
            <person name="Sanchez-Flores A."/>
            <person name="Laclette J.P."/>
        </authorList>
    </citation>
    <scope>NUCLEOTIDE SEQUENCE [LARGE SCALE GENOMIC DNA]</scope>
    <source>
        <strain evidence="6">WFUcys</strain>
    </source>
</reference>
<sequence length="552" mass="62399">MLHFYLKTEENLLKFSGLLQYVYNSMAVAAEVGAKSEEQSALFWLEKAKTIYEKFKLMVSGPKWPECWESLATQTFLPERNCPVKEAMFETGYTTTLFMLAQVYESNSEKQKAAEFCRETLQRQLQFSPMVDDLLNMYGVADQEVEVNKSDSVAVTPFDWLISSLQRFDPREWANNTAALSEYYVENGEFCKALECLMTAMTVACERSQTADTNDLYHGLNGTKLWADISWLTSEYSLGLLGKGSRAILGLRFTSDPESADAPTPYGSLFNQDTKRALQEAYGEPIQDADLTAVISELSTAPKGYAAAARLFRWTCRSLSEALVYYRLDERCTEAIKLIRAHASAYNSLATFEADLARKCCMQKRRVDLLEDLLGQLNPRYYMLTCRTIMSECAEALTALRDLNEEKMKRAAVRPSPPSSSSTTDTVTDLPKLVKKVNGLGLRALDMYKRLLDSFLTPVDQKEPDLYEEEWLPYVLMAHFYSARLHSKTIVAGSPRNRVEELNLALKGYEKMVTIADRHTGSGYKVDMPEVEIAREMTQLLAGQIARIPLDA</sequence>
<dbReference type="InterPro" id="IPR022083">
    <property type="entry name" value="KBP"/>
</dbReference>
<name>A0ABR4Q1V7_9CEST</name>
<keyword evidence="5" id="KW-0206">Cytoskeleton</keyword>
<evidence type="ECO:0000256" key="3">
    <source>
        <dbReference type="ARBA" id="ARBA00016840"/>
    </source>
</evidence>